<dbReference type="Pfam" id="PF04970">
    <property type="entry name" value="LRAT"/>
    <property type="match status" value="1"/>
</dbReference>
<dbReference type="Gene3D" id="3.90.1720.10">
    <property type="entry name" value="endopeptidase domain like (from Nostoc punctiforme)"/>
    <property type="match status" value="1"/>
</dbReference>
<proteinExistence type="predicted"/>
<name>A0AAU9SYF5_THLAR</name>
<dbReference type="PROSITE" id="PS51934">
    <property type="entry name" value="LRAT"/>
    <property type="match status" value="1"/>
</dbReference>
<dbReference type="Proteomes" id="UP000836841">
    <property type="component" value="Chromosome 6"/>
</dbReference>
<organism evidence="2 3">
    <name type="scientific">Thlaspi arvense</name>
    <name type="common">Field penny-cress</name>
    <dbReference type="NCBI Taxonomy" id="13288"/>
    <lineage>
        <taxon>Eukaryota</taxon>
        <taxon>Viridiplantae</taxon>
        <taxon>Streptophyta</taxon>
        <taxon>Embryophyta</taxon>
        <taxon>Tracheophyta</taxon>
        <taxon>Spermatophyta</taxon>
        <taxon>Magnoliopsida</taxon>
        <taxon>eudicotyledons</taxon>
        <taxon>Gunneridae</taxon>
        <taxon>Pentapetalae</taxon>
        <taxon>rosids</taxon>
        <taxon>malvids</taxon>
        <taxon>Brassicales</taxon>
        <taxon>Brassicaceae</taxon>
        <taxon>Thlaspideae</taxon>
        <taxon>Thlaspi</taxon>
    </lineage>
</organism>
<dbReference type="PANTHER" id="PTHR46137">
    <property type="entry name" value="OS05G0310600 PROTEIN"/>
    <property type="match status" value="1"/>
</dbReference>
<reference evidence="2 3" key="1">
    <citation type="submission" date="2022-03" db="EMBL/GenBank/DDBJ databases">
        <authorList>
            <person name="Nunn A."/>
            <person name="Chopra R."/>
            <person name="Nunn A."/>
            <person name="Contreras Garrido A."/>
        </authorList>
    </citation>
    <scope>NUCLEOTIDE SEQUENCE [LARGE SCALE GENOMIC DNA]</scope>
</reference>
<keyword evidence="3" id="KW-1185">Reference proteome</keyword>
<evidence type="ECO:0000259" key="1">
    <source>
        <dbReference type="PROSITE" id="PS51934"/>
    </source>
</evidence>
<evidence type="ECO:0000313" key="2">
    <source>
        <dbReference type="EMBL" id="CAH2072619.1"/>
    </source>
</evidence>
<dbReference type="PANTHER" id="PTHR46137:SF19">
    <property type="entry name" value="GB|AAF32477.1"/>
    <property type="match status" value="1"/>
</dbReference>
<accession>A0AAU9SYF5</accession>
<dbReference type="EMBL" id="OU466862">
    <property type="protein sequence ID" value="CAH2072619.1"/>
    <property type="molecule type" value="Genomic_DNA"/>
</dbReference>
<gene>
    <name evidence="2" type="ORF">TAV2_LOCUS19714</name>
</gene>
<sequence>MIHGQWTCDSFLRIGKESNIRDFALLNQEGNTNKKMGLFSNQISRDELKAGDHIYSWRSYVYSHHGDAKVIHFTRGGGLEIGTGTYLDKIIVSSVPNHGGDKPCLDCGDQSKLDGVISSCLDCFLSGGKLYIFEYNVSKALFLAKQRGGTCTTAPSDPCHEVISRAEFLLSRNGFGVYDLVDNNCEDFAIYCKTGLIALSITKSGSSTQVNSVCAAGSFVSLTLKVLGVGKSGQAASMASPALMVSAATNALTTTLGLVYSGFGAMAVVGYGNYCMGRLKSDIGVRTDVIKVPVERLVAVMSIIDGRLDNNNNNKCELS</sequence>
<dbReference type="InterPro" id="IPR007053">
    <property type="entry name" value="LRAT_dom"/>
</dbReference>
<dbReference type="AlphaFoldDB" id="A0AAU9SYF5"/>
<feature type="domain" description="LRAT" evidence="1">
    <location>
        <begin position="46"/>
        <end position="201"/>
    </location>
</feature>
<protein>
    <recommendedName>
        <fullName evidence="1">LRAT domain-containing protein</fullName>
    </recommendedName>
</protein>
<evidence type="ECO:0000313" key="3">
    <source>
        <dbReference type="Proteomes" id="UP000836841"/>
    </source>
</evidence>